<keyword evidence="2" id="KW-1185">Reference proteome</keyword>
<name>A0ABS1CQJ7_9GAMM</name>
<dbReference type="PANTHER" id="PTHR33844">
    <property type="entry name" value="SULFOTRANSFER_1 DOMAIN-CONTAINING PROTEIN"/>
    <property type="match status" value="1"/>
</dbReference>
<dbReference type="PANTHER" id="PTHR33844:SF1">
    <property type="entry name" value="SULFOTRANSFERASE DOMAIN-CONTAINING PROTEIN"/>
    <property type="match status" value="1"/>
</dbReference>
<dbReference type="Pfam" id="PF13469">
    <property type="entry name" value="Sulfotransfer_3"/>
    <property type="match status" value="1"/>
</dbReference>
<dbReference type="Proteomes" id="UP000748752">
    <property type="component" value="Unassembled WGS sequence"/>
</dbReference>
<feature type="non-terminal residue" evidence="1">
    <location>
        <position position="296"/>
    </location>
</feature>
<dbReference type="InterPro" id="IPR027417">
    <property type="entry name" value="P-loop_NTPase"/>
</dbReference>
<dbReference type="RefSeq" id="WP_200243669.1">
    <property type="nucleotide sequence ID" value="NZ_NRRV01000167.1"/>
</dbReference>
<dbReference type="Gene3D" id="3.40.50.300">
    <property type="entry name" value="P-loop containing nucleotide triphosphate hydrolases"/>
    <property type="match status" value="1"/>
</dbReference>
<accession>A0ABS1CQJ7</accession>
<organism evidence="1 2">
    <name type="scientific">Thiohalocapsa halophila</name>
    <dbReference type="NCBI Taxonomy" id="69359"/>
    <lineage>
        <taxon>Bacteria</taxon>
        <taxon>Pseudomonadati</taxon>
        <taxon>Pseudomonadota</taxon>
        <taxon>Gammaproteobacteria</taxon>
        <taxon>Chromatiales</taxon>
        <taxon>Chromatiaceae</taxon>
        <taxon>Thiohalocapsa</taxon>
    </lineage>
</organism>
<sequence length="296" mass="33874">MESLDEQSVPYLFEVASSRYLAPSPAIGVIRDNPGLIPVAITHSDRLLWLDIGECPLSEWKFRFSIRHLIDHAGVGNCFTTSLELLKDPALDFDQQLQPAGFIFHMSKCGSTLLSKILDQSPAHVVLKEPTPFHERFWHALTQGWQDAVEPDEANLLMIRNLLQAMGRIRLPQQTSYFVRFRSWTVAFVDVIQRAFPETPCLFMYRDPVEVMASILSKPTTGLPRLKESGAAAFITGRTDRELDLSDRLGYFTAFYRQYLLSGLTKMDHGSRYLNYRDLSRDNLLKILEAAFRYRP</sequence>
<proteinExistence type="predicted"/>
<evidence type="ECO:0000313" key="1">
    <source>
        <dbReference type="EMBL" id="MBK1633973.1"/>
    </source>
</evidence>
<comment type="caution">
    <text evidence="1">The sequence shown here is derived from an EMBL/GenBank/DDBJ whole genome shotgun (WGS) entry which is preliminary data.</text>
</comment>
<dbReference type="EMBL" id="NRRV01000167">
    <property type="protein sequence ID" value="MBK1633973.1"/>
    <property type="molecule type" value="Genomic_DNA"/>
</dbReference>
<dbReference type="SUPFAM" id="SSF52540">
    <property type="entry name" value="P-loop containing nucleoside triphosphate hydrolases"/>
    <property type="match status" value="1"/>
</dbReference>
<protein>
    <recommendedName>
        <fullName evidence="3">Sulfotransferase family protein</fullName>
    </recommendedName>
</protein>
<evidence type="ECO:0000313" key="2">
    <source>
        <dbReference type="Proteomes" id="UP000748752"/>
    </source>
</evidence>
<evidence type="ECO:0008006" key="3">
    <source>
        <dbReference type="Google" id="ProtNLM"/>
    </source>
</evidence>
<gene>
    <name evidence="1" type="ORF">CKO31_25250</name>
</gene>
<reference evidence="1 2" key="1">
    <citation type="journal article" date="2020" name="Microorganisms">
        <title>Osmotic Adaptation and Compatible Solute Biosynthesis of Phototrophic Bacteria as Revealed from Genome Analyses.</title>
        <authorList>
            <person name="Imhoff J.F."/>
            <person name="Rahn T."/>
            <person name="Kunzel S."/>
            <person name="Keller A."/>
            <person name="Neulinger S.C."/>
        </authorList>
    </citation>
    <scope>NUCLEOTIDE SEQUENCE [LARGE SCALE GENOMIC DNA]</scope>
    <source>
        <strain evidence="1 2">DSM 6210</strain>
    </source>
</reference>